<dbReference type="OrthoDB" id="2274698at2759"/>
<sequence>MTTPGHVPDPGQEKEEFDFELDHNPQDHAVQETQPADSHVPQDHHDQDHHHQPQQYYGEDDSYEMEKGESASPEEGDNKLPQQPRSLARRISEDFFSIRPRRHRTVDDPTPRREMLNNTKRSFPNRAPGPPQHHFFWRFFHPWWFTDHLNLDGFIVILRDWIVSFTIIILMVVHKSARWLGPSCYLGLVMSIVMPSGQLSIISAFVINVLLMFFIMTGWVCANIVPMRISNTYFYDRWTVTDFMQDVVNRGLCSADLSKTELMTCLNEHASRGIYMKGSTSAIYAFWLGVTGCIHFYFKFKHPVYIPGAITGMIAACVSLVSSVHTPWFDAKEVGTGMMKPMGLALALNMFVAIVICPVTSSHQYMDMIKKEYMLLSSLIKFQRKFVAETRPSNETEWLKFNTIEGLILKIRGLFPVLSAMESSMPMEVTITRYSLAHYPSAKITVSRLASMMSGFSMFYDSMENLRHAVLEYHKGDTQTLERQLSFAIGTDNTKPDKKSKKPKDYAPVGAFETQHSMAGILRDEWKRASVQEQDGGSKAVSSDPPFSMADLDHVMETLDRISGPVLDSVAELLDTMVSWTNACNHFRTYAYFLPWMRKKRVALQKEQAAQLVEVYERYKVVRDQFIADRYTIFTGAEAGVLISRVLQGSLYCGYLQEILHNLDFMVDQMIDMDYKQPEPHFVTGLGNYVQMSKFRMSVFTGAGDAKYSNETEAEQSTFSLKSTMAETRDPDALPGQHIGHSVGGFIRSTYHHLIQTKFMVPLKGSIFVIIASFPALFKHSHHWYYTNRLYWVIVMTFLSVAELAVDNLYNIINRILHTFYAVIISMVAWYISTGKGHGNSYGYAVTMGIVYIPLQFYREFHPIGSPIPTIVLVITHTLVVGISWVDGQKISTYSIGVGWTVAWHRFVAVCCGIVIGSICSYLPHPYTGKKAVRKMLSSVIHETGNLFCEVSHFAAEKMRNPRIVVDAKADPIAAHINGIIMKLMGARRTTMILKYEPEMQGPWPAAVYKELIALLGEVVELYLHLYTILKRFKDPTFWLPHVLKCIGWRNQNLMSHYFAILYMSGSALERGVGLPEITPAHLLMEHVQMLDGQLYSLATESEVGVEDPGSPGNPQASPDIIEGAVNEHVDVSNERLRTSDGLQYISALSIANKIYDRMDRILIQVKMIVGEQYGSHNYYLYDHLNTV</sequence>
<dbReference type="Proteomes" id="UP000182444">
    <property type="component" value="Chromosome 1C"/>
</dbReference>
<name>A0A1H6PX52_YARLL</name>
<dbReference type="OMA" id="HINGIIM"/>
<accession>A0A1H6PX52</accession>
<dbReference type="InterPro" id="IPR018820">
    <property type="entry name" value="BRE4-related_DUF2421"/>
</dbReference>
<dbReference type="PANTHER" id="PTHR37994:SF1">
    <property type="entry name" value="ER TRANSPORTER 6TM N-TERMINAL DOMAIN-CONTAINING PROTEIN"/>
    <property type="match status" value="1"/>
</dbReference>
<dbReference type="Pfam" id="PF10337">
    <property type="entry name" value="ArAE_2_N"/>
    <property type="match status" value="1"/>
</dbReference>
<dbReference type="InterPro" id="IPR049453">
    <property type="entry name" value="Memb_transporter_dom"/>
</dbReference>
<reference evidence="10 11" key="1">
    <citation type="journal article" date="2016" name="PLoS ONE">
        <title>Sequence Assembly of Yarrowia lipolytica Strain W29/CLIB89 Shows Transposable Element Diversity.</title>
        <authorList>
            <person name="Magnan C."/>
            <person name="Yu J."/>
            <person name="Chang I."/>
            <person name="Jahn E."/>
            <person name="Kanomata Y."/>
            <person name="Wu J."/>
            <person name="Zeller M."/>
            <person name="Oakes M."/>
            <person name="Baldi P."/>
            <person name="Sandmeyer S."/>
        </authorList>
    </citation>
    <scope>NUCLEOTIDE SEQUENCE [LARGE SCALE GENOMIC DNA]</scope>
    <source>
        <strain evidence="11">CLIB89(W29)</strain>
    </source>
</reference>
<feature type="transmembrane region" description="Helical" evidence="6">
    <location>
        <begin position="304"/>
        <end position="321"/>
    </location>
</feature>
<feature type="region of interest" description="Disordered" evidence="5">
    <location>
        <begin position="1"/>
        <end position="85"/>
    </location>
</feature>
<feature type="domain" description="DUF2421" evidence="7">
    <location>
        <begin position="924"/>
        <end position="1174"/>
    </location>
</feature>
<keyword evidence="3 6" id="KW-1133">Transmembrane helix</keyword>
<gene>
    <name evidence="10" type="ORF">YALI1_C02332g</name>
</gene>
<dbReference type="PANTHER" id="PTHR37994">
    <property type="entry name" value="ARAE_2_N DOMAIN-CONTAINING PROTEIN-RELATED"/>
    <property type="match status" value="1"/>
</dbReference>
<evidence type="ECO:0000256" key="1">
    <source>
        <dbReference type="ARBA" id="ARBA00004141"/>
    </source>
</evidence>
<protein>
    <recommendedName>
        <fullName evidence="12">ER transporter 6TM N-terminal domain-containing protein</fullName>
    </recommendedName>
</protein>
<dbReference type="InterPro" id="IPR018823">
    <property type="entry name" value="ArAE_2_N"/>
</dbReference>
<dbReference type="AlphaFoldDB" id="A0A1H6PX52"/>
<dbReference type="VEuPathDB" id="FungiDB:YALI1_C02332g"/>
<evidence type="ECO:0000313" key="11">
    <source>
        <dbReference type="Proteomes" id="UP000182444"/>
    </source>
</evidence>
<feature type="transmembrane region" description="Helical" evidence="6">
    <location>
        <begin position="342"/>
        <end position="361"/>
    </location>
</feature>
<feature type="transmembrane region" description="Helical" evidence="6">
    <location>
        <begin position="841"/>
        <end position="858"/>
    </location>
</feature>
<comment type="subcellular location">
    <subcellularLocation>
        <location evidence="1">Membrane</location>
        <topology evidence="1">Multi-pass membrane protein</topology>
    </subcellularLocation>
</comment>
<dbReference type="RefSeq" id="XP_501336.1">
    <property type="nucleotide sequence ID" value="XM_501336.3"/>
</dbReference>
<evidence type="ECO:0000256" key="3">
    <source>
        <dbReference type="ARBA" id="ARBA00022989"/>
    </source>
</evidence>
<feature type="transmembrane region" description="Helical" evidence="6">
    <location>
        <begin position="790"/>
        <end position="806"/>
    </location>
</feature>
<feature type="transmembrane region" description="Helical" evidence="6">
    <location>
        <begin position="812"/>
        <end position="832"/>
    </location>
</feature>
<evidence type="ECO:0000259" key="8">
    <source>
        <dbReference type="Pfam" id="PF10337"/>
    </source>
</evidence>
<keyword evidence="4 6" id="KW-0472">Membrane</keyword>
<feature type="transmembrane region" description="Helical" evidence="6">
    <location>
        <begin position="153"/>
        <end position="172"/>
    </location>
</feature>
<organism evidence="10 11">
    <name type="scientific">Yarrowia lipolytica</name>
    <name type="common">Candida lipolytica</name>
    <dbReference type="NCBI Taxonomy" id="4952"/>
    <lineage>
        <taxon>Eukaryota</taxon>
        <taxon>Fungi</taxon>
        <taxon>Dikarya</taxon>
        <taxon>Ascomycota</taxon>
        <taxon>Saccharomycotina</taxon>
        <taxon>Dipodascomycetes</taxon>
        <taxon>Dipodascales</taxon>
        <taxon>Dipodascales incertae sedis</taxon>
        <taxon>Yarrowia</taxon>
    </lineage>
</organism>
<feature type="domain" description="Integral membrane bound transporter" evidence="9">
    <location>
        <begin position="783"/>
        <end position="919"/>
    </location>
</feature>
<evidence type="ECO:0008006" key="12">
    <source>
        <dbReference type="Google" id="ProtNLM"/>
    </source>
</evidence>
<dbReference type="GeneID" id="2909110"/>
<feature type="transmembrane region" description="Helical" evidence="6">
    <location>
        <begin position="201"/>
        <end position="225"/>
    </location>
</feature>
<evidence type="ECO:0000259" key="7">
    <source>
        <dbReference type="Pfam" id="PF10334"/>
    </source>
</evidence>
<evidence type="ECO:0000256" key="5">
    <source>
        <dbReference type="SAM" id="MobiDB-lite"/>
    </source>
</evidence>
<evidence type="ECO:0000256" key="4">
    <source>
        <dbReference type="ARBA" id="ARBA00023136"/>
    </source>
</evidence>
<feature type="transmembrane region" description="Helical" evidence="6">
    <location>
        <begin position="179"/>
        <end position="195"/>
    </location>
</feature>
<evidence type="ECO:0000313" key="10">
    <source>
        <dbReference type="EMBL" id="AOW02205.1"/>
    </source>
</evidence>
<feature type="compositionally biased region" description="Basic and acidic residues" evidence="5">
    <location>
        <begin position="40"/>
        <end position="51"/>
    </location>
</feature>
<feature type="transmembrane region" description="Helical" evidence="6">
    <location>
        <begin position="281"/>
        <end position="298"/>
    </location>
</feature>
<evidence type="ECO:0000259" key="9">
    <source>
        <dbReference type="Pfam" id="PF13515"/>
    </source>
</evidence>
<feature type="compositionally biased region" description="Basic and acidic residues" evidence="5">
    <location>
        <begin position="20"/>
        <end position="30"/>
    </location>
</feature>
<dbReference type="KEGG" id="yli:2909110"/>
<feature type="transmembrane region" description="Helical" evidence="6">
    <location>
        <begin position="907"/>
        <end position="925"/>
    </location>
</feature>
<proteinExistence type="predicted"/>
<feature type="transmembrane region" description="Helical" evidence="6">
    <location>
        <begin position="759"/>
        <end position="778"/>
    </location>
</feature>
<feature type="transmembrane region" description="Helical" evidence="6">
    <location>
        <begin position="864"/>
        <end position="886"/>
    </location>
</feature>
<evidence type="ECO:0000256" key="2">
    <source>
        <dbReference type="ARBA" id="ARBA00022692"/>
    </source>
</evidence>
<dbReference type="Pfam" id="PF13515">
    <property type="entry name" value="FUSC_2"/>
    <property type="match status" value="1"/>
</dbReference>
<evidence type="ECO:0000256" key="6">
    <source>
        <dbReference type="SAM" id="Phobius"/>
    </source>
</evidence>
<feature type="domain" description="Putative ER transporter 6TM N-terminal" evidence="8">
    <location>
        <begin position="139"/>
        <end position="636"/>
    </location>
</feature>
<keyword evidence="2 6" id="KW-0812">Transmembrane</keyword>
<dbReference type="eggNOG" id="KOG4711">
    <property type="taxonomic scope" value="Eukaryota"/>
</dbReference>
<dbReference type="VEuPathDB" id="FungiDB:YALI0_C01694g"/>
<dbReference type="Pfam" id="PF10334">
    <property type="entry name" value="BRE4"/>
    <property type="match status" value="1"/>
</dbReference>
<dbReference type="EMBL" id="CP017555">
    <property type="protein sequence ID" value="AOW02205.1"/>
    <property type="molecule type" value="Genomic_DNA"/>
</dbReference>